<evidence type="ECO:0000256" key="3">
    <source>
        <dbReference type="ARBA" id="ARBA00020820"/>
    </source>
</evidence>
<evidence type="ECO:0000256" key="9">
    <source>
        <dbReference type="SAM" id="MobiDB-lite"/>
    </source>
</evidence>
<reference evidence="11" key="1">
    <citation type="submission" date="2020-03" db="EMBL/GenBank/DDBJ databases">
        <title>FDA dAtabase for Regulatory Grade micrObial Sequences (FDA-ARGOS): Supporting development and validation of Infectious Disease Dx tests.</title>
        <authorList>
            <person name="Campos J."/>
            <person name="Goldberg B."/>
            <person name="Tallon L."/>
            <person name="Sadzewicz L."/>
            <person name="Vavikolanu K."/>
            <person name="Mehta A."/>
            <person name="Aluvathingal J."/>
            <person name="Nadendla S."/>
            <person name="Nandy P."/>
            <person name="Geyer C."/>
            <person name="Yan Y."/>
            <person name="Sichtig H."/>
        </authorList>
    </citation>
    <scope>NUCLEOTIDE SEQUENCE [LARGE SCALE GENOMIC DNA]</scope>
    <source>
        <strain evidence="11">FDAARGOS_652</strain>
    </source>
</reference>
<protein>
    <recommendedName>
        <fullName evidence="3 8">ER membrane protein complex subunit 4</fullName>
    </recommendedName>
</protein>
<evidence type="ECO:0000256" key="4">
    <source>
        <dbReference type="ARBA" id="ARBA00022692"/>
    </source>
</evidence>
<evidence type="ECO:0000256" key="5">
    <source>
        <dbReference type="ARBA" id="ARBA00022824"/>
    </source>
</evidence>
<evidence type="ECO:0000256" key="2">
    <source>
        <dbReference type="ARBA" id="ARBA00007715"/>
    </source>
</evidence>
<dbReference type="PIRSF" id="PIRSF017207">
    <property type="entry name" value="UCP017207_TM-p85"/>
    <property type="match status" value="1"/>
</dbReference>
<feature type="region of interest" description="Disordered" evidence="9">
    <location>
        <begin position="1"/>
        <end position="43"/>
    </location>
</feature>
<dbReference type="GO" id="GO:0072546">
    <property type="term" value="C:EMC complex"/>
    <property type="evidence" value="ECO:0007669"/>
    <property type="project" value="EnsemblFungi"/>
</dbReference>
<dbReference type="OrthoDB" id="369569at2759"/>
<evidence type="ECO:0000256" key="1">
    <source>
        <dbReference type="ARBA" id="ARBA00004477"/>
    </source>
</evidence>
<evidence type="ECO:0000313" key="12">
    <source>
        <dbReference type="Proteomes" id="UP000590412"/>
    </source>
</evidence>
<dbReference type="Pfam" id="PF06417">
    <property type="entry name" value="EMC4"/>
    <property type="match status" value="1"/>
</dbReference>
<evidence type="ECO:0000256" key="10">
    <source>
        <dbReference type="SAM" id="Phobius"/>
    </source>
</evidence>
<gene>
    <name evidence="11" type="ORF">FOB60_005681</name>
</gene>
<dbReference type="GO" id="GO:0045050">
    <property type="term" value="P:protein insertion into ER membrane by stop-transfer membrane-anchor sequence"/>
    <property type="evidence" value="ECO:0007669"/>
    <property type="project" value="EnsemblFungi"/>
</dbReference>
<comment type="caution">
    <text evidence="11">The sequence shown here is derived from an EMBL/GenBank/DDBJ whole genome shotgun (WGS) entry which is preliminary data.</text>
</comment>
<dbReference type="Proteomes" id="UP000590412">
    <property type="component" value="Unassembled WGS sequence"/>
</dbReference>
<dbReference type="GO" id="GO:0006644">
    <property type="term" value="P:phospholipid metabolic process"/>
    <property type="evidence" value="ECO:0007669"/>
    <property type="project" value="EnsemblFungi"/>
</dbReference>
<feature type="compositionally biased region" description="Basic and acidic residues" evidence="9">
    <location>
        <begin position="1"/>
        <end position="18"/>
    </location>
</feature>
<dbReference type="GO" id="GO:0015914">
    <property type="term" value="P:phospholipid transport"/>
    <property type="evidence" value="ECO:0007669"/>
    <property type="project" value="EnsemblFungi"/>
</dbReference>
<dbReference type="GO" id="GO:0032977">
    <property type="term" value="F:membrane insertase activity"/>
    <property type="evidence" value="ECO:0007669"/>
    <property type="project" value="EnsemblFungi"/>
</dbReference>
<comment type="similarity">
    <text evidence="2 8">Belongs to the EMC4 family.</text>
</comment>
<dbReference type="AlphaFoldDB" id="A0A8X7NIP4"/>
<feature type="compositionally biased region" description="Basic and acidic residues" evidence="9">
    <location>
        <begin position="32"/>
        <end position="43"/>
    </location>
</feature>
<accession>A0A8X7NIP4</accession>
<evidence type="ECO:0000256" key="8">
    <source>
        <dbReference type="PIRNR" id="PIRNR017207"/>
    </source>
</evidence>
<name>A0A8X7NIP4_CANPA</name>
<keyword evidence="7 8" id="KW-0472">Membrane</keyword>
<organism evidence="11 12">
    <name type="scientific">Candida parapsilosis</name>
    <name type="common">Yeast</name>
    <dbReference type="NCBI Taxonomy" id="5480"/>
    <lineage>
        <taxon>Eukaryota</taxon>
        <taxon>Fungi</taxon>
        <taxon>Dikarya</taxon>
        <taxon>Ascomycota</taxon>
        <taxon>Saccharomycotina</taxon>
        <taxon>Pichiomycetes</taxon>
        <taxon>Debaryomycetaceae</taxon>
        <taxon>Candida/Lodderomyces clade</taxon>
        <taxon>Candida</taxon>
    </lineage>
</organism>
<keyword evidence="6 10" id="KW-1133">Transmembrane helix</keyword>
<proteinExistence type="inferred from homology"/>
<evidence type="ECO:0000256" key="6">
    <source>
        <dbReference type="ARBA" id="ARBA00022989"/>
    </source>
</evidence>
<keyword evidence="5" id="KW-0256">Endoplasmic reticulum</keyword>
<evidence type="ECO:0000256" key="7">
    <source>
        <dbReference type="ARBA" id="ARBA00023136"/>
    </source>
</evidence>
<feature type="transmembrane region" description="Helical" evidence="10">
    <location>
        <begin position="76"/>
        <end position="98"/>
    </location>
</feature>
<feature type="transmembrane region" description="Helical" evidence="10">
    <location>
        <begin position="118"/>
        <end position="141"/>
    </location>
</feature>
<dbReference type="EMBL" id="JABWAB010000013">
    <property type="protein sequence ID" value="KAF6042927.1"/>
    <property type="molecule type" value="Genomic_DNA"/>
</dbReference>
<sequence length="171" mass="19307">MAQSKREDIKISKIKGRDNANTIPSPPGFDVKPLEHTRQATTRDQKASLNELKSKKIYELAIGPAKSIPMNAFMSYMTGNSLQIIPVTMTMMLLWNPIKSIFNDLNPTFSKLKTEDNQSLILLAKLGFIFFQLMNMSIGVYKLYTMGLIPHSEADWLAWLEVEPSANVLNN</sequence>
<evidence type="ECO:0000313" key="11">
    <source>
        <dbReference type="EMBL" id="KAF6042927.1"/>
    </source>
</evidence>
<comment type="subcellular location">
    <subcellularLocation>
        <location evidence="1">Endoplasmic reticulum membrane</location>
        <topology evidence="1">Multi-pass membrane protein</topology>
    </subcellularLocation>
</comment>
<dbReference type="InterPro" id="IPR009445">
    <property type="entry name" value="TMEM85/Emc4"/>
</dbReference>
<dbReference type="PANTHER" id="PTHR19315">
    <property type="entry name" value="ER MEMBRANE PROTEIN COMPLEX SUBUNIT 4"/>
    <property type="match status" value="1"/>
</dbReference>
<keyword evidence="4 10" id="KW-0812">Transmembrane</keyword>